<dbReference type="RefSeq" id="WP_119768414.1">
    <property type="nucleotide sequence ID" value="NZ_QYUO01000001.1"/>
</dbReference>
<evidence type="ECO:0000256" key="5">
    <source>
        <dbReference type="ARBA" id="ARBA00037941"/>
    </source>
</evidence>
<evidence type="ECO:0000256" key="1">
    <source>
        <dbReference type="ARBA" id="ARBA00001974"/>
    </source>
</evidence>
<sequence length="377" mass="39945">MDRVECIVIGAGVVGLAVARELALAGREVLVIEQHAAIGMETSSRNSEVIHAGLYYPTGSLKAHLCVLGRHALYAYCLERAIPHRRCGKLIVAGNDAQAAKLALIHAQAHANGCHEVAQLDAAEAKALEPALHCVAALSSPNTGIIDSHAYMLSLQGDAENAGALFAFDSKVTGAGLTGDGCVVQACSSDGTEIELSTDLLVNCAGLWAPRLAHRIKGLDQGITPTAWFAKGNYYSLAGKAPFTHLIYPVPEPGGLGVHLTLDLGGQVRFGPDVEWLSDQDGGIDYRVDPRRADKFYREIRSYWPDLPEAALQPAYSGVRPKISGPDSPTADFLFATHGSPHYLGLYGIESPGLTASLSIAKHIMTVAGDVNRALPE</sequence>
<keyword evidence="2" id="KW-0285">Flavoprotein</keyword>
<keyword evidence="3" id="KW-0274">FAD</keyword>
<dbReference type="EMBL" id="QYUO01000001">
    <property type="protein sequence ID" value="RJF98462.1"/>
    <property type="molecule type" value="Genomic_DNA"/>
</dbReference>
<keyword evidence="8" id="KW-1185">Reference proteome</keyword>
<name>A0A3A3FQH2_9BURK</name>
<dbReference type="PANTHER" id="PTHR43104:SF4">
    <property type="entry name" value="L-2-HYDROXYGLUTARATE DEHYDROGENASE, MITOCHONDRIAL"/>
    <property type="match status" value="1"/>
</dbReference>
<dbReference type="InterPro" id="IPR006076">
    <property type="entry name" value="FAD-dep_OxRdtase"/>
</dbReference>
<accession>A0A3A3FQH2</accession>
<evidence type="ECO:0000259" key="6">
    <source>
        <dbReference type="Pfam" id="PF01266"/>
    </source>
</evidence>
<organism evidence="7 8">
    <name type="scientific">Noviherbaspirillum saxi</name>
    <dbReference type="NCBI Taxonomy" id="2320863"/>
    <lineage>
        <taxon>Bacteria</taxon>
        <taxon>Pseudomonadati</taxon>
        <taxon>Pseudomonadota</taxon>
        <taxon>Betaproteobacteria</taxon>
        <taxon>Burkholderiales</taxon>
        <taxon>Oxalobacteraceae</taxon>
        <taxon>Noviherbaspirillum</taxon>
    </lineage>
</organism>
<dbReference type="Gene3D" id="3.30.9.10">
    <property type="entry name" value="D-Amino Acid Oxidase, subunit A, domain 2"/>
    <property type="match status" value="1"/>
</dbReference>
<dbReference type="AlphaFoldDB" id="A0A3A3FQH2"/>
<comment type="similarity">
    <text evidence="5">Belongs to the L2HGDH family.</text>
</comment>
<evidence type="ECO:0000256" key="3">
    <source>
        <dbReference type="ARBA" id="ARBA00022827"/>
    </source>
</evidence>
<dbReference type="PANTHER" id="PTHR43104">
    <property type="entry name" value="L-2-HYDROXYGLUTARATE DEHYDROGENASE, MITOCHONDRIAL"/>
    <property type="match status" value="1"/>
</dbReference>
<keyword evidence="4" id="KW-0560">Oxidoreductase</keyword>
<dbReference type="Pfam" id="PF01266">
    <property type="entry name" value="DAO"/>
    <property type="match status" value="1"/>
</dbReference>
<comment type="caution">
    <text evidence="7">The sequence shown here is derived from an EMBL/GenBank/DDBJ whole genome shotgun (WGS) entry which is preliminary data.</text>
</comment>
<dbReference type="InterPro" id="IPR036188">
    <property type="entry name" value="FAD/NAD-bd_sf"/>
</dbReference>
<proteinExistence type="inferred from homology"/>
<dbReference type="GO" id="GO:0047545">
    <property type="term" value="F:(S)-2-hydroxyglutarate dehydrogenase activity"/>
    <property type="evidence" value="ECO:0007669"/>
    <property type="project" value="TreeGrafter"/>
</dbReference>
<reference evidence="8" key="1">
    <citation type="submission" date="2018-09" db="EMBL/GenBank/DDBJ databases">
        <authorList>
            <person name="Zhu H."/>
        </authorList>
    </citation>
    <scope>NUCLEOTIDE SEQUENCE [LARGE SCALE GENOMIC DNA]</scope>
    <source>
        <strain evidence="8">K1R23-30</strain>
    </source>
</reference>
<evidence type="ECO:0000256" key="4">
    <source>
        <dbReference type="ARBA" id="ARBA00023002"/>
    </source>
</evidence>
<evidence type="ECO:0000256" key="2">
    <source>
        <dbReference type="ARBA" id="ARBA00022630"/>
    </source>
</evidence>
<dbReference type="Gene3D" id="3.50.50.60">
    <property type="entry name" value="FAD/NAD(P)-binding domain"/>
    <property type="match status" value="1"/>
</dbReference>
<comment type="cofactor">
    <cofactor evidence="1">
        <name>FAD</name>
        <dbReference type="ChEBI" id="CHEBI:57692"/>
    </cofactor>
</comment>
<protein>
    <submittedName>
        <fullName evidence="7">NAD(P)/FAD-dependent oxidoreductase</fullName>
    </submittedName>
</protein>
<dbReference type="OrthoDB" id="9801699at2"/>
<evidence type="ECO:0000313" key="7">
    <source>
        <dbReference type="EMBL" id="RJF98462.1"/>
    </source>
</evidence>
<evidence type="ECO:0000313" key="8">
    <source>
        <dbReference type="Proteomes" id="UP000265955"/>
    </source>
</evidence>
<dbReference type="Proteomes" id="UP000265955">
    <property type="component" value="Unassembled WGS sequence"/>
</dbReference>
<dbReference type="SUPFAM" id="SSF51905">
    <property type="entry name" value="FAD/NAD(P)-binding domain"/>
    <property type="match status" value="1"/>
</dbReference>
<feature type="domain" description="FAD dependent oxidoreductase" evidence="6">
    <location>
        <begin position="6"/>
        <end position="364"/>
    </location>
</feature>
<gene>
    <name evidence="7" type="ORF">D3871_08055</name>
</gene>